<gene>
    <name evidence="2" type="ORF">FHR82_007014</name>
</gene>
<dbReference type="Proteomes" id="UP000520767">
    <property type="component" value="Unassembled WGS sequence"/>
</dbReference>
<comment type="caution">
    <text evidence="2">The sequence shown here is derived from an EMBL/GenBank/DDBJ whole genome shotgun (WGS) entry which is preliminary data.</text>
</comment>
<sequence length="243" mass="26109">MADHSDVDDVDDLDLESALRSLGARLDVPDAPHLTSAVLARLDEPAPPVWPRRVLTAAVAAVVALATAMVVSPAVRAAVVEFLRIGAVEIHQNQPAPVTPSLDPPLPGERDVTLAEAAEAADFPLRLPTTLGPPGAVRLIDDGRVVTMAFGAVRVDQFDGGLAPMFTKFTHAADIHHVTVDSSPAIWVDRPHPVLYTDRDGTLRDESARLAASTLIWEKDGVTYRVEGDLRQRQAIEIAESMF</sequence>
<accession>A0A7W7VI63</accession>
<proteinExistence type="predicted"/>
<dbReference type="AlphaFoldDB" id="A0A7W7VI63"/>
<keyword evidence="3" id="KW-1185">Reference proteome</keyword>
<reference evidence="2 3" key="1">
    <citation type="submission" date="2020-08" db="EMBL/GenBank/DDBJ databases">
        <title>Genomic Encyclopedia of Type Strains, Phase III (KMG-III): the genomes of soil and plant-associated and newly described type strains.</title>
        <authorList>
            <person name="Whitman W."/>
        </authorList>
    </citation>
    <scope>NUCLEOTIDE SEQUENCE [LARGE SCALE GENOMIC DNA]</scope>
    <source>
        <strain evidence="2 3">CECT 8960</strain>
    </source>
</reference>
<keyword evidence="1" id="KW-1133">Transmembrane helix</keyword>
<dbReference type="RefSeq" id="WP_184814795.1">
    <property type="nucleotide sequence ID" value="NZ_JACHJQ010000008.1"/>
</dbReference>
<protein>
    <recommendedName>
        <fullName evidence="4">DUF4367 domain-containing protein</fullName>
    </recommendedName>
</protein>
<name>A0A7W7VI63_9PSEU</name>
<evidence type="ECO:0000256" key="1">
    <source>
        <dbReference type="SAM" id="Phobius"/>
    </source>
</evidence>
<keyword evidence="1" id="KW-0812">Transmembrane</keyword>
<dbReference type="EMBL" id="JACHJQ010000008">
    <property type="protein sequence ID" value="MBB4910755.1"/>
    <property type="molecule type" value="Genomic_DNA"/>
</dbReference>
<keyword evidence="1" id="KW-0472">Membrane</keyword>
<evidence type="ECO:0008006" key="4">
    <source>
        <dbReference type="Google" id="ProtNLM"/>
    </source>
</evidence>
<feature type="transmembrane region" description="Helical" evidence="1">
    <location>
        <begin position="54"/>
        <end position="75"/>
    </location>
</feature>
<evidence type="ECO:0000313" key="3">
    <source>
        <dbReference type="Proteomes" id="UP000520767"/>
    </source>
</evidence>
<organism evidence="2 3">
    <name type="scientific">Actinophytocola algeriensis</name>
    <dbReference type="NCBI Taxonomy" id="1768010"/>
    <lineage>
        <taxon>Bacteria</taxon>
        <taxon>Bacillati</taxon>
        <taxon>Actinomycetota</taxon>
        <taxon>Actinomycetes</taxon>
        <taxon>Pseudonocardiales</taxon>
        <taxon>Pseudonocardiaceae</taxon>
    </lineage>
</organism>
<evidence type="ECO:0000313" key="2">
    <source>
        <dbReference type="EMBL" id="MBB4910755.1"/>
    </source>
</evidence>